<dbReference type="Proteomes" id="UP000267469">
    <property type="component" value="Unassembled WGS sequence"/>
</dbReference>
<dbReference type="PROSITE" id="PS51257">
    <property type="entry name" value="PROKAR_LIPOPROTEIN"/>
    <property type="match status" value="1"/>
</dbReference>
<gene>
    <name evidence="1" type="ORF">ED312_06500</name>
</gene>
<reference evidence="1 2" key="1">
    <citation type="submission" date="2018-10" db="EMBL/GenBank/DDBJ databases">
        <title>Sinomicrobium pectinilyticum sp. nov., a pectinase-producing bacterium isolated from alkaline and saline soil, and emended description of the genus Sinomicrobium.</title>
        <authorList>
            <person name="Cheng B."/>
            <person name="Li C."/>
            <person name="Lai Q."/>
            <person name="Du M."/>
            <person name="Shao Z."/>
            <person name="Xu P."/>
            <person name="Yang C."/>
        </authorList>
    </citation>
    <scope>NUCLEOTIDE SEQUENCE [LARGE SCALE GENOMIC DNA]</scope>
    <source>
        <strain evidence="1 2">5DNS001</strain>
    </source>
</reference>
<name>A0A3N0ERD7_SINP1</name>
<sequence length="272" mass="31628">MKAKFIVLISIVLLIVSCNEKKHVIADIQLNRNLEIIYAIENFYYYNQKLPASTKALRDFYEENIDSLFINNFEPKKKLIYVPVFDDSLSNPIAYYIVSTNNNINKIKIDGEEAFLKTLITVCEYNKGDDGDILLYYENPYLVSSGRAAFSLEKALYPHWKNRVFFNVIFDIDSTAVFKKENLDFTVQKDTITINGTFFNKKVKNKVLSKLQNNKKVELQGFKTKNINGKEFVLKDVVLKIKRDSIFGKYFNEVGELENYKHIRVCDSLTVQ</sequence>
<evidence type="ECO:0000313" key="1">
    <source>
        <dbReference type="EMBL" id="RNL90317.1"/>
    </source>
</evidence>
<keyword evidence="2" id="KW-1185">Reference proteome</keyword>
<comment type="caution">
    <text evidence="1">The sequence shown here is derived from an EMBL/GenBank/DDBJ whole genome shotgun (WGS) entry which is preliminary data.</text>
</comment>
<dbReference type="RefSeq" id="WP_123215204.1">
    <property type="nucleotide sequence ID" value="NZ_RJTM01000033.1"/>
</dbReference>
<proteinExistence type="predicted"/>
<evidence type="ECO:0000313" key="2">
    <source>
        <dbReference type="Proteomes" id="UP000267469"/>
    </source>
</evidence>
<organism evidence="1 2">
    <name type="scientific">Sinomicrobium pectinilyticum</name>
    <dbReference type="NCBI Taxonomy" id="1084421"/>
    <lineage>
        <taxon>Bacteria</taxon>
        <taxon>Pseudomonadati</taxon>
        <taxon>Bacteroidota</taxon>
        <taxon>Flavobacteriia</taxon>
        <taxon>Flavobacteriales</taxon>
        <taxon>Flavobacteriaceae</taxon>
        <taxon>Sinomicrobium</taxon>
    </lineage>
</organism>
<dbReference type="EMBL" id="RJTM01000033">
    <property type="protein sequence ID" value="RNL90317.1"/>
    <property type="molecule type" value="Genomic_DNA"/>
</dbReference>
<protein>
    <submittedName>
        <fullName evidence="1">Uncharacterized protein</fullName>
    </submittedName>
</protein>
<accession>A0A3N0ERD7</accession>
<dbReference type="AlphaFoldDB" id="A0A3N0ERD7"/>